<sequence length="129" mass="14363">MVLYSGVGAAPSVSPPWQACLQLRFRLCLHGQGSIEAQQCYGLTGGKYVPAAVLLWPLMVLLRGTVGLTVSLRGRQCFFLVHPAQSDDVLLTEEPGPQLCRWSFVHLLGLPRRKRFLLGMLCTPRLQRF</sequence>
<accession>A0A9D4CEL3</accession>
<gene>
    <name evidence="1" type="ORF">DPMN_064972</name>
</gene>
<name>A0A9D4CEL3_DREPO</name>
<reference evidence="1" key="1">
    <citation type="journal article" date="2019" name="bioRxiv">
        <title>The Genome of the Zebra Mussel, Dreissena polymorpha: A Resource for Invasive Species Research.</title>
        <authorList>
            <person name="McCartney M.A."/>
            <person name="Auch B."/>
            <person name="Kono T."/>
            <person name="Mallez S."/>
            <person name="Zhang Y."/>
            <person name="Obille A."/>
            <person name="Becker A."/>
            <person name="Abrahante J.E."/>
            <person name="Garbe J."/>
            <person name="Badalamenti J.P."/>
            <person name="Herman A."/>
            <person name="Mangelson H."/>
            <person name="Liachko I."/>
            <person name="Sullivan S."/>
            <person name="Sone E.D."/>
            <person name="Koren S."/>
            <person name="Silverstein K.A.T."/>
            <person name="Beckman K.B."/>
            <person name="Gohl D.M."/>
        </authorList>
    </citation>
    <scope>NUCLEOTIDE SEQUENCE</scope>
    <source>
        <strain evidence="1">Duluth1</strain>
        <tissue evidence="1">Whole animal</tissue>
    </source>
</reference>
<comment type="caution">
    <text evidence="1">The sequence shown here is derived from an EMBL/GenBank/DDBJ whole genome shotgun (WGS) entry which is preliminary data.</text>
</comment>
<dbReference type="EMBL" id="JAIWYP010000013">
    <property type="protein sequence ID" value="KAH3722023.1"/>
    <property type="molecule type" value="Genomic_DNA"/>
</dbReference>
<reference evidence="1" key="2">
    <citation type="submission" date="2020-11" db="EMBL/GenBank/DDBJ databases">
        <authorList>
            <person name="McCartney M.A."/>
            <person name="Auch B."/>
            <person name="Kono T."/>
            <person name="Mallez S."/>
            <person name="Becker A."/>
            <person name="Gohl D.M."/>
            <person name="Silverstein K.A.T."/>
            <person name="Koren S."/>
            <person name="Bechman K.B."/>
            <person name="Herman A."/>
            <person name="Abrahante J.E."/>
            <person name="Garbe J."/>
        </authorList>
    </citation>
    <scope>NUCLEOTIDE SEQUENCE</scope>
    <source>
        <strain evidence="1">Duluth1</strain>
        <tissue evidence="1">Whole animal</tissue>
    </source>
</reference>
<dbReference type="Proteomes" id="UP000828390">
    <property type="component" value="Unassembled WGS sequence"/>
</dbReference>
<evidence type="ECO:0000313" key="1">
    <source>
        <dbReference type="EMBL" id="KAH3722023.1"/>
    </source>
</evidence>
<proteinExistence type="predicted"/>
<evidence type="ECO:0000313" key="2">
    <source>
        <dbReference type="Proteomes" id="UP000828390"/>
    </source>
</evidence>
<keyword evidence="2" id="KW-1185">Reference proteome</keyword>
<dbReference type="AlphaFoldDB" id="A0A9D4CEL3"/>
<organism evidence="1 2">
    <name type="scientific">Dreissena polymorpha</name>
    <name type="common">Zebra mussel</name>
    <name type="synonym">Mytilus polymorpha</name>
    <dbReference type="NCBI Taxonomy" id="45954"/>
    <lineage>
        <taxon>Eukaryota</taxon>
        <taxon>Metazoa</taxon>
        <taxon>Spiralia</taxon>
        <taxon>Lophotrochozoa</taxon>
        <taxon>Mollusca</taxon>
        <taxon>Bivalvia</taxon>
        <taxon>Autobranchia</taxon>
        <taxon>Heteroconchia</taxon>
        <taxon>Euheterodonta</taxon>
        <taxon>Imparidentia</taxon>
        <taxon>Neoheterodontei</taxon>
        <taxon>Myida</taxon>
        <taxon>Dreissenoidea</taxon>
        <taxon>Dreissenidae</taxon>
        <taxon>Dreissena</taxon>
    </lineage>
</organism>
<protein>
    <submittedName>
        <fullName evidence="1">Uncharacterized protein</fullName>
    </submittedName>
</protein>